<dbReference type="SMR" id="A2DJC8"/>
<organism evidence="2 3">
    <name type="scientific">Trichomonas vaginalis (strain ATCC PRA-98 / G3)</name>
    <dbReference type="NCBI Taxonomy" id="412133"/>
    <lineage>
        <taxon>Eukaryota</taxon>
        <taxon>Metamonada</taxon>
        <taxon>Parabasalia</taxon>
        <taxon>Trichomonadida</taxon>
        <taxon>Trichomonadidae</taxon>
        <taxon>Trichomonas</taxon>
    </lineage>
</organism>
<keyword evidence="3" id="KW-1185">Reference proteome</keyword>
<gene>
    <name evidence="2" type="ORF">TVAG_136460</name>
</gene>
<accession>A2DJC8</accession>
<sequence>MSSTEINNICSMFPDADPLIVTELFKELGSADRVIDRLINNDEYTKFKSKNKSKEPAHDHKNFEQKPRNNLDRPYQHKPRFEAKHVEQPAAVKKPKQPVFSSSTQMTWGEIKADKEGNLIDGNEISTPPENPQANAQKPTVTSNATQNKPQIPVPEQENPSQKQTRLFAIPDIANTHAKINLFGEFSRRGPSKFAAQ</sequence>
<feature type="compositionally biased region" description="Polar residues" evidence="1">
    <location>
        <begin position="124"/>
        <end position="150"/>
    </location>
</feature>
<dbReference type="InParanoid" id="A2DJC8"/>
<dbReference type="VEuPathDB" id="TrichDB:TVAGG3_0543480"/>
<name>A2DJC8_TRIV3</name>
<evidence type="ECO:0000313" key="3">
    <source>
        <dbReference type="Proteomes" id="UP000001542"/>
    </source>
</evidence>
<dbReference type="Proteomes" id="UP000001542">
    <property type="component" value="Unassembled WGS sequence"/>
</dbReference>
<evidence type="ECO:0008006" key="4">
    <source>
        <dbReference type="Google" id="ProtNLM"/>
    </source>
</evidence>
<feature type="region of interest" description="Disordered" evidence="1">
    <location>
        <begin position="47"/>
        <end position="75"/>
    </location>
</feature>
<dbReference type="RefSeq" id="XP_001580501.1">
    <property type="nucleotide sequence ID" value="XM_001580451.1"/>
</dbReference>
<reference evidence="2" key="2">
    <citation type="journal article" date="2007" name="Science">
        <title>Draft genome sequence of the sexually transmitted pathogen Trichomonas vaginalis.</title>
        <authorList>
            <person name="Carlton J.M."/>
            <person name="Hirt R.P."/>
            <person name="Silva J.C."/>
            <person name="Delcher A.L."/>
            <person name="Schatz M."/>
            <person name="Zhao Q."/>
            <person name="Wortman J.R."/>
            <person name="Bidwell S.L."/>
            <person name="Alsmark U.C.M."/>
            <person name="Besteiro S."/>
            <person name="Sicheritz-Ponten T."/>
            <person name="Noel C.J."/>
            <person name="Dacks J.B."/>
            <person name="Foster P.G."/>
            <person name="Simillion C."/>
            <person name="Van de Peer Y."/>
            <person name="Miranda-Saavedra D."/>
            <person name="Barton G.J."/>
            <person name="Westrop G.D."/>
            <person name="Mueller S."/>
            <person name="Dessi D."/>
            <person name="Fiori P.L."/>
            <person name="Ren Q."/>
            <person name="Paulsen I."/>
            <person name="Zhang H."/>
            <person name="Bastida-Corcuera F.D."/>
            <person name="Simoes-Barbosa A."/>
            <person name="Brown M.T."/>
            <person name="Hayes R.D."/>
            <person name="Mukherjee M."/>
            <person name="Okumura C.Y."/>
            <person name="Schneider R."/>
            <person name="Smith A.J."/>
            <person name="Vanacova S."/>
            <person name="Villalvazo M."/>
            <person name="Haas B.J."/>
            <person name="Pertea M."/>
            <person name="Feldblyum T.V."/>
            <person name="Utterback T.R."/>
            <person name="Shu C.L."/>
            <person name="Osoegawa K."/>
            <person name="de Jong P.J."/>
            <person name="Hrdy I."/>
            <person name="Horvathova L."/>
            <person name="Zubacova Z."/>
            <person name="Dolezal P."/>
            <person name="Malik S.B."/>
            <person name="Logsdon J.M. Jr."/>
            <person name="Henze K."/>
            <person name="Gupta A."/>
            <person name="Wang C.C."/>
            <person name="Dunne R.L."/>
            <person name="Upcroft J.A."/>
            <person name="Upcroft P."/>
            <person name="White O."/>
            <person name="Salzberg S.L."/>
            <person name="Tang P."/>
            <person name="Chiu C.-H."/>
            <person name="Lee Y.-S."/>
            <person name="Embley T.M."/>
            <person name="Coombs G.H."/>
            <person name="Mottram J.C."/>
            <person name="Tachezy J."/>
            <person name="Fraser-Liggett C.M."/>
            <person name="Johnson P.J."/>
        </authorList>
    </citation>
    <scope>NUCLEOTIDE SEQUENCE [LARGE SCALE GENOMIC DNA]</scope>
    <source>
        <strain evidence="2">G3</strain>
    </source>
</reference>
<dbReference type="EMBL" id="DS113207">
    <property type="protein sequence ID" value="EAY19515.1"/>
    <property type="molecule type" value="Genomic_DNA"/>
</dbReference>
<dbReference type="KEGG" id="tva:5465043"/>
<dbReference type="VEuPathDB" id="TrichDB:TVAG_136460"/>
<feature type="region of interest" description="Disordered" evidence="1">
    <location>
        <begin position="110"/>
        <end position="166"/>
    </location>
</feature>
<dbReference type="AlphaFoldDB" id="A2DJC8"/>
<proteinExistence type="predicted"/>
<evidence type="ECO:0000256" key="1">
    <source>
        <dbReference type="SAM" id="MobiDB-lite"/>
    </source>
</evidence>
<evidence type="ECO:0000313" key="2">
    <source>
        <dbReference type="EMBL" id="EAY19515.1"/>
    </source>
</evidence>
<reference evidence="2" key="1">
    <citation type="submission" date="2006-10" db="EMBL/GenBank/DDBJ databases">
        <authorList>
            <person name="Amadeo P."/>
            <person name="Zhao Q."/>
            <person name="Wortman J."/>
            <person name="Fraser-Liggett C."/>
            <person name="Carlton J."/>
        </authorList>
    </citation>
    <scope>NUCLEOTIDE SEQUENCE</scope>
    <source>
        <strain evidence="2">G3</strain>
    </source>
</reference>
<protein>
    <recommendedName>
        <fullName evidence="4">CUE domain-containing protein</fullName>
    </recommendedName>
</protein>